<evidence type="ECO:0000256" key="7">
    <source>
        <dbReference type="ARBA" id="ARBA00023237"/>
    </source>
</evidence>
<dbReference type="SUPFAM" id="SSF56935">
    <property type="entry name" value="Porins"/>
    <property type="match status" value="1"/>
</dbReference>
<dbReference type="Gene3D" id="2.170.130.10">
    <property type="entry name" value="TonB-dependent receptor, plug domain"/>
    <property type="match status" value="1"/>
</dbReference>
<dbReference type="Proteomes" id="UP000655016">
    <property type="component" value="Unassembled WGS sequence"/>
</dbReference>
<dbReference type="PANTHER" id="PTHR30069">
    <property type="entry name" value="TONB-DEPENDENT OUTER MEMBRANE RECEPTOR"/>
    <property type="match status" value="1"/>
</dbReference>
<feature type="domain" description="TonB-dependent receptor plug" evidence="9">
    <location>
        <begin position="49"/>
        <end position="148"/>
    </location>
</feature>
<keyword evidence="7 8" id="KW-0998">Cell outer membrane</keyword>
<dbReference type="RefSeq" id="WP_208797385.1">
    <property type="nucleotide sequence ID" value="NZ_BMKP01000007.1"/>
</dbReference>
<protein>
    <recommendedName>
        <fullName evidence="9">TonB-dependent receptor plug domain-containing protein</fullName>
    </recommendedName>
</protein>
<organism evidence="10 11">
    <name type="scientific">Flavobacterium limi</name>
    <dbReference type="NCBI Taxonomy" id="2045105"/>
    <lineage>
        <taxon>Bacteria</taxon>
        <taxon>Pseudomonadati</taxon>
        <taxon>Bacteroidota</taxon>
        <taxon>Flavobacteriia</taxon>
        <taxon>Flavobacteriales</taxon>
        <taxon>Flavobacteriaceae</taxon>
        <taxon>Flavobacterium</taxon>
    </lineage>
</organism>
<comment type="caution">
    <text evidence="10">The sequence shown here is derived from an EMBL/GenBank/DDBJ whole genome shotgun (WGS) entry which is preliminary data.</text>
</comment>
<dbReference type="PANTHER" id="PTHR30069:SF29">
    <property type="entry name" value="HEMOGLOBIN AND HEMOGLOBIN-HAPTOGLOBIN-BINDING PROTEIN 1-RELATED"/>
    <property type="match status" value="1"/>
</dbReference>
<comment type="similarity">
    <text evidence="8">Belongs to the TonB-dependent receptor family.</text>
</comment>
<keyword evidence="5" id="KW-0732">Signal</keyword>
<evidence type="ECO:0000256" key="5">
    <source>
        <dbReference type="ARBA" id="ARBA00022729"/>
    </source>
</evidence>
<evidence type="ECO:0000256" key="3">
    <source>
        <dbReference type="ARBA" id="ARBA00022452"/>
    </source>
</evidence>
<evidence type="ECO:0000256" key="1">
    <source>
        <dbReference type="ARBA" id="ARBA00004571"/>
    </source>
</evidence>
<name>A0ABQ1UIY5_9FLAO</name>
<accession>A0ABQ1UIY5</accession>
<keyword evidence="2 8" id="KW-0813">Transport</keyword>
<proteinExistence type="inferred from homology"/>
<gene>
    <name evidence="10" type="ORF">GCM10011518_30740</name>
</gene>
<dbReference type="InterPro" id="IPR036942">
    <property type="entry name" value="Beta-barrel_TonB_sf"/>
</dbReference>
<evidence type="ECO:0000256" key="8">
    <source>
        <dbReference type="PROSITE-ProRule" id="PRU01360"/>
    </source>
</evidence>
<keyword evidence="11" id="KW-1185">Reference proteome</keyword>
<evidence type="ECO:0000313" key="10">
    <source>
        <dbReference type="EMBL" id="GGF19195.1"/>
    </source>
</evidence>
<evidence type="ECO:0000256" key="6">
    <source>
        <dbReference type="ARBA" id="ARBA00023136"/>
    </source>
</evidence>
<keyword evidence="3 8" id="KW-1134">Transmembrane beta strand</keyword>
<comment type="subcellular location">
    <subcellularLocation>
        <location evidence="1 8">Cell outer membrane</location>
        <topology evidence="1 8">Multi-pass membrane protein</topology>
    </subcellularLocation>
</comment>
<dbReference type="InterPro" id="IPR039426">
    <property type="entry name" value="TonB-dep_rcpt-like"/>
</dbReference>
<dbReference type="InterPro" id="IPR037066">
    <property type="entry name" value="Plug_dom_sf"/>
</dbReference>
<evidence type="ECO:0000256" key="2">
    <source>
        <dbReference type="ARBA" id="ARBA00022448"/>
    </source>
</evidence>
<dbReference type="Gene3D" id="2.40.170.20">
    <property type="entry name" value="TonB-dependent receptor, beta-barrel domain"/>
    <property type="match status" value="1"/>
</dbReference>
<dbReference type="PROSITE" id="PS52016">
    <property type="entry name" value="TONB_DEPENDENT_REC_3"/>
    <property type="match status" value="1"/>
</dbReference>
<dbReference type="InterPro" id="IPR012910">
    <property type="entry name" value="Plug_dom"/>
</dbReference>
<sequence>MKLKIIPILLFPLLCFSQQNNSKQIDSVKTSKTFILGEVIVTSNKSHDTLNTVTSKTMESQNKMDVSRALNLLPGVTLTASGPRNESMVSVRGFDLRQVPVYMDGIPVYVPYDGYVDLARFTTFDLAKIDVSKGFSSIIYGPNSLGGAINLVSRKPVKKFEFDGSLGLIDTDGQKSNLNIGSDFGKFYVQGSFSYLDRKSYQMSKDFVSMKNEDGKERDNSYRTDQKISFKIGWTPTKKSEYALGYINQKGEKGNPVYAGSDAKNSLLAKPRFWQWPNWDKESIYFISNTNLNDKNSFKTRYIMTNLKTY</sequence>
<evidence type="ECO:0000313" key="11">
    <source>
        <dbReference type="Proteomes" id="UP000655016"/>
    </source>
</evidence>
<reference evidence="11" key="1">
    <citation type="journal article" date="2019" name="Int. J. Syst. Evol. Microbiol.">
        <title>The Global Catalogue of Microorganisms (GCM) 10K type strain sequencing project: providing services to taxonomists for standard genome sequencing and annotation.</title>
        <authorList>
            <consortium name="The Broad Institute Genomics Platform"/>
            <consortium name="The Broad Institute Genome Sequencing Center for Infectious Disease"/>
            <person name="Wu L."/>
            <person name="Ma J."/>
        </authorList>
    </citation>
    <scope>NUCLEOTIDE SEQUENCE [LARGE SCALE GENOMIC DNA]</scope>
    <source>
        <strain evidence="11">CGMCC 1.16060</strain>
    </source>
</reference>
<dbReference type="Pfam" id="PF07715">
    <property type="entry name" value="Plug"/>
    <property type="match status" value="1"/>
</dbReference>
<keyword evidence="6 8" id="KW-0472">Membrane</keyword>
<dbReference type="EMBL" id="BMKP01000007">
    <property type="protein sequence ID" value="GGF19195.1"/>
    <property type="molecule type" value="Genomic_DNA"/>
</dbReference>
<keyword evidence="4 8" id="KW-0812">Transmembrane</keyword>
<evidence type="ECO:0000259" key="9">
    <source>
        <dbReference type="Pfam" id="PF07715"/>
    </source>
</evidence>
<evidence type="ECO:0000256" key="4">
    <source>
        <dbReference type="ARBA" id="ARBA00022692"/>
    </source>
</evidence>